<evidence type="ECO:0000256" key="1">
    <source>
        <dbReference type="SAM" id="MobiDB-lite"/>
    </source>
</evidence>
<feature type="region of interest" description="Disordered" evidence="1">
    <location>
        <begin position="264"/>
        <end position="284"/>
    </location>
</feature>
<feature type="signal peptide" evidence="2">
    <location>
        <begin position="1"/>
        <end position="21"/>
    </location>
</feature>
<protein>
    <recommendedName>
        <fullName evidence="5">TIGR03016 family PEP-CTERM system-associated outer membrane protein</fullName>
    </recommendedName>
</protein>
<organism evidence="3 4">
    <name type="scientific">Trichloromonas acetexigens</name>
    <dbReference type="NCBI Taxonomy" id="38815"/>
    <lineage>
        <taxon>Bacteria</taxon>
        <taxon>Pseudomonadati</taxon>
        <taxon>Thermodesulfobacteriota</taxon>
        <taxon>Desulfuromonadia</taxon>
        <taxon>Desulfuromonadales</taxon>
        <taxon>Trichloromonadaceae</taxon>
        <taxon>Trichloromonas</taxon>
    </lineage>
</organism>
<dbReference type="OrthoDB" id="5390626at2"/>
<evidence type="ECO:0000313" key="4">
    <source>
        <dbReference type="Proteomes" id="UP000317155"/>
    </source>
</evidence>
<name>A0A550J5C7_9BACT</name>
<evidence type="ECO:0000256" key="2">
    <source>
        <dbReference type="SAM" id="SignalP"/>
    </source>
</evidence>
<accession>A0A550J5C7</accession>
<sequence length="709" mass="81456">MRRPFLHIAFVLALFAGVSWAPREGQADSLRLMTDLQYDLGETRTTDKATKLKEDVERREFSQIYNLEILKEILPTLSLSAGGLFDQERLWTETDSDVTVDSRSKETAIRPYLELAFRTPLLRLTTGYRKSEVKQSRTGMITEQFFTEEYSARLNWEPVDLPEVDFDFTRNSLYDEPLTSEVQTDTWQFRSRYRYRDYQFNYDHTTSDMDNLTTDFNTLTNSDNASVRFSRQYAQGRVSLNSGLRGRRQQVNFSGTGVRLIDAASPGTPFGTLPDDSPETSDPDAGFNLGGVDLLLDLTAIARTFSFGLDFDLPTTVDTLLVEFDDLNGHDIGEFPWRVLVRDNDTDLWRELPLTQRRTNLPENRFELSFPQTRTRFIKVVTRQILVEGEDLVIRRLTAQRTLPEDAAEFVTTDWTADTTVSWKMSERTTTGYDLLYREERSKPFDDWRSVLNTGVRLRHQFNDVFTGNVQGQRSEIRENDGGGSLGYTASASLAAKFLDTFDQSLTYSYSRQNDNESGTSITNSIFLRSNLDLYQGWSLFLDNGHSWQSPAQGADSQSTFVRLGSNIIPNRWMNFTLTYGVIWDDEENEPRSRDQNGRLVATWSPFQSLSLSADLSFTDDDGRIKDSTTEQQYFVNWSPFRNGTLQFSLAYGESKTSEMESVQVLSPTLRWQINRVTMLTLDYSRGNREDETEIIDFESVGLGLRFFF</sequence>
<evidence type="ECO:0000313" key="3">
    <source>
        <dbReference type="EMBL" id="TRO78421.1"/>
    </source>
</evidence>
<gene>
    <name evidence="3" type="ORF">FL622_16410</name>
</gene>
<dbReference type="EMBL" id="VJVV01000018">
    <property type="protein sequence ID" value="TRO78421.1"/>
    <property type="molecule type" value="Genomic_DNA"/>
</dbReference>
<comment type="caution">
    <text evidence="3">The sequence shown here is derived from an EMBL/GenBank/DDBJ whole genome shotgun (WGS) entry which is preliminary data.</text>
</comment>
<keyword evidence="4" id="KW-1185">Reference proteome</keyword>
<keyword evidence="2" id="KW-0732">Signal</keyword>
<evidence type="ECO:0008006" key="5">
    <source>
        <dbReference type="Google" id="ProtNLM"/>
    </source>
</evidence>
<proteinExistence type="predicted"/>
<reference evidence="3 4" key="1">
    <citation type="submission" date="2019-07" db="EMBL/GenBank/DDBJ databases">
        <title>Insights of Desulfuromonas acetexigens electromicrobiology.</title>
        <authorList>
            <person name="Katuri K."/>
            <person name="Sapireddy V."/>
            <person name="Shaw D.R."/>
            <person name="Saikaly P."/>
        </authorList>
    </citation>
    <scope>NUCLEOTIDE SEQUENCE [LARGE SCALE GENOMIC DNA]</scope>
    <source>
        <strain evidence="3 4">2873</strain>
    </source>
</reference>
<dbReference type="RefSeq" id="WP_092055190.1">
    <property type="nucleotide sequence ID" value="NZ_FOJJ01000010.1"/>
</dbReference>
<feature type="chain" id="PRO_5021854087" description="TIGR03016 family PEP-CTERM system-associated outer membrane protein" evidence="2">
    <location>
        <begin position="22"/>
        <end position="709"/>
    </location>
</feature>
<dbReference type="Proteomes" id="UP000317155">
    <property type="component" value="Unassembled WGS sequence"/>
</dbReference>
<dbReference type="AlphaFoldDB" id="A0A550J5C7"/>